<sequence length="74" mass="8647">MEVPNKVSPTSITDLRNDSNSILNNTRKVILFLEKIFSRKLFARAFNKYLDFIIDIGQFLKEKFTGFKYSLPLT</sequence>
<dbReference type="EMBL" id="LVXG01000010">
    <property type="protein sequence ID" value="OQP51721.1"/>
    <property type="molecule type" value="Genomic_DNA"/>
</dbReference>
<reference evidence="2" key="1">
    <citation type="submission" date="2016-04" db="EMBL/GenBank/DDBJ databases">
        <authorList>
            <person name="Chen L."/>
            <person name="Zhuang W."/>
            <person name="Wang G."/>
        </authorList>
    </citation>
    <scope>NUCLEOTIDE SEQUENCE [LARGE SCALE GENOMIC DNA]</scope>
    <source>
        <strain evidence="2">17621</strain>
    </source>
</reference>
<accession>A0A1V9EZZ4</accession>
<keyword evidence="2" id="KW-1185">Reference proteome</keyword>
<proteinExistence type="predicted"/>
<dbReference type="AlphaFoldDB" id="A0A1V9EZZ4"/>
<dbReference type="Proteomes" id="UP000192610">
    <property type="component" value="Unassembled WGS sequence"/>
</dbReference>
<gene>
    <name evidence="1" type="ORF">A4H97_26275</name>
</gene>
<protein>
    <submittedName>
        <fullName evidence="1">Uncharacterized protein</fullName>
    </submittedName>
</protein>
<evidence type="ECO:0000313" key="1">
    <source>
        <dbReference type="EMBL" id="OQP51721.1"/>
    </source>
</evidence>
<evidence type="ECO:0000313" key="2">
    <source>
        <dbReference type="Proteomes" id="UP000192610"/>
    </source>
</evidence>
<comment type="caution">
    <text evidence="1">The sequence shown here is derived from an EMBL/GenBank/DDBJ whole genome shotgun (WGS) entry which is preliminary data.</text>
</comment>
<organism evidence="1 2">
    <name type="scientific">Niastella yeongjuensis</name>
    <dbReference type="NCBI Taxonomy" id="354355"/>
    <lineage>
        <taxon>Bacteria</taxon>
        <taxon>Pseudomonadati</taxon>
        <taxon>Bacteroidota</taxon>
        <taxon>Chitinophagia</taxon>
        <taxon>Chitinophagales</taxon>
        <taxon>Chitinophagaceae</taxon>
        <taxon>Niastella</taxon>
    </lineage>
</organism>
<name>A0A1V9EZZ4_9BACT</name>